<evidence type="ECO:0000256" key="2">
    <source>
        <dbReference type="RuleBase" id="RU361158"/>
    </source>
</evidence>
<accession>A0A843W8G5</accession>
<dbReference type="Proteomes" id="UP000652761">
    <property type="component" value="Unassembled WGS sequence"/>
</dbReference>
<dbReference type="Pfam" id="PF02431">
    <property type="entry name" value="Chalcone"/>
    <property type="match status" value="1"/>
</dbReference>
<dbReference type="EMBL" id="NMUH01003864">
    <property type="protein sequence ID" value="MQM07403.1"/>
    <property type="molecule type" value="Genomic_DNA"/>
</dbReference>
<dbReference type="InterPro" id="IPR016088">
    <property type="entry name" value="Chalcone_isomerase_3-sand"/>
</dbReference>
<evidence type="ECO:0000313" key="4">
    <source>
        <dbReference type="EMBL" id="MQM07403.1"/>
    </source>
</evidence>
<sequence>MLLIVPCVNVPICCKVRTCPEGRRCSSSGAPRRLPVLAAALPEAREEKMVLGAVLWSAVPPSPRCLPEGIHRPSYSCCAAGASPTHLALPRGSPVEVAAASSSSSVLPCRSGYCGPAVVLPKRRRAKCVRVVPRASVGSAEYTVEPATNMKFQKDQQVPGCSTLLSLLGTGYREKVFAIIGVKVYAAGFYVDPSIAETLHEWKGRPATEILDDPSLFKSIFQDCKMKSLQIDLVRDVDGQTFWNALNDVISPRIKEPSSTDGTALSTFRSTFEGRPLKQGTTILLSWVEPSKILVSISSEGFPSTIDAEIQSMNVTFALFDAFFGPSPVSPTLKTSIANGLMMLLNH</sequence>
<comment type="caution">
    <text evidence="4">The sequence shown here is derived from an EMBL/GenBank/DDBJ whole genome shotgun (WGS) entry which is preliminary data.</text>
</comment>
<dbReference type="InterPro" id="IPR016087">
    <property type="entry name" value="Chalcone_isomerase"/>
</dbReference>
<gene>
    <name evidence="4" type="ORF">Taro_040240</name>
</gene>
<reference evidence="4" key="1">
    <citation type="submission" date="2017-07" db="EMBL/GenBank/DDBJ databases">
        <title>Taro Niue Genome Assembly and Annotation.</title>
        <authorList>
            <person name="Atibalentja N."/>
            <person name="Keating K."/>
            <person name="Fields C.J."/>
        </authorList>
    </citation>
    <scope>NUCLEOTIDE SEQUENCE</scope>
    <source>
        <strain evidence="4">Niue_2</strain>
        <tissue evidence="4">Leaf</tissue>
    </source>
</reference>
<evidence type="ECO:0000259" key="3">
    <source>
        <dbReference type="Pfam" id="PF02431"/>
    </source>
</evidence>
<dbReference type="Gene3D" id="3.50.70.10">
    <property type="match status" value="1"/>
</dbReference>
<evidence type="ECO:0000313" key="5">
    <source>
        <dbReference type="Proteomes" id="UP000652761"/>
    </source>
</evidence>
<protein>
    <recommendedName>
        <fullName evidence="2">Chalcone-flavonone isomerase family protein</fullName>
    </recommendedName>
</protein>
<dbReference type="GO" id="GO:0005504">
    <property type="term" value="F:fatty acid binding"/>
    <property type="evidence" value="ECO:0007669"/>
    <property type="project" value="TreeGrafter"/>
</dbReference>
<dbReference type="PANTHER" id="PTHR47698:SF2">
    <property type="entry name" value="FATTY-ACID-BINDING PROTEIN 3, CHLOROPLASTIC"/>
    <property type="match status" value="1"/>
</dbReference>
<dbReference type="SUPFAM" id="SSF54626">
    <property type="entry name" value="Chalcone isomerase"/>
    <property type="match status" value="1"/>
</dbReference>
<comment type="similarity">
    <text evidence="1 2">Belongs to the chalcone isomerase family.</text>
</comment>
<dbReference type="InterPro" id="IPR036298">
    <property type="entry name" value="Chalcone_isomerase_sf"/>
</dbReference>
<dbReference type="InterPro" id="IPR016089">
    <property type="entry name" value="Chalcone_isomerase_bundle_sf"/>
</dbReference>
<proteinExistence type="inferred from homology"/>
<dbReference type="AlphaFoldDB" id="A0A843W8G5"/>
<dbReference type="Gene3D" id="1.10.890.20">
    <property type="match status" value="1"/>
</dbReference>
<dbReference type="GO" id="GO:0016872">
    <property type="term" value="F:intramolecular lyase activity"/>
    <property type="evidence" value="ECO:0007669"/>
    <property type="project" value="InterPro"/>
</dbReference>
<dbReference type="OrthoDB" id="18193at2759"/>
<dbReference type="PANTHER" id="PTHR47698">
    <property type="entry name" value="FATTY-ACID-BINDING PROTEIN 3, CHLOROPLASTIC"/>
    <property type="match status" value="1"/>
</dbReference>
<evidence type="ECO:0000256" key="1">
    <source>
        <dbReference type="ARBA" id="ARBA00007166"/>
    </source>
</evidence>
<name>A0A843W8G5_COLES</name>
<keyword evidence="5" id="KW-1185">Reference proteome</keyword>
<feature type="domain" description="Chalcone isomerase" evidence="3">
    <location>
        <begin position="149"/>
        <end position="342"/>
    </location>
</feature>
<dbReference type="GO" id="GO:0006631">
    <property type="term" value="P:fatty acid metabolic process"/>
    <property type="evidence" value="ECO:0007669"/>
    <property type="project" value="TreeGrafter"/>
</dbReference>
<organism evidence="4 5">
    <name type="scientific">Colocasia esculenta</name>
    <name type="common">Wild taro</name>
    <name type="synonym">Arum esculentum</name>
    <dbReference type="NCBI Taxonomy" id="4460"/>
    <lineage>
        <taxon>Eukaryota</taxon>
        <taxon>Viridiplantae</taxon>
        <taxon>Streptophyta</taxon>
        <taxon>Embryophyta</taxon>
        <taxon>Tracheophyta</taxon>
        <taxon>Spermatophyta</taxon>
        <taxon>Magnoliopsida</taxon>
        <taxon>Liliopsida</taxon>
        <taxon>Araceae</taxon>
        <taxon>Aroideae</taxon>
        <taxon>Colocasieae</taxon>
        <taxon>Colocasia</taxon>
    </lineage>
</organism>
<dbReference type="GO" id="GO:0009570">
    <property type="term" value="C:chloroplast stroma"/>
    <property type="evidence" value="ECO:0007669"/>
    <property type="project" value="TreeGrafter"/>
</dbReference>